<dbReference type="Gene3D" id="3.40.50.11350">
    <property type="match status" value="1"/>
</dbReference>
<dbReference type="OrthoDB" id="46632at2759"/>
<dbReference type="PANTHER" id="PTHR13132">
    <property type="entry name" value="ALPHA- 1,6 -FUCOSYLTRANSFERASE"/>
    <property type="match status" value="1"/>
</dbReference>
<gene>
    <name evidence="1" type="ORF">FisN_23Hh073</name>
</gene>
<accession>A0A1Z5KMB0</accession>
<name>A0A1Z5KMB0_FISSO</name>
<dbReference type="PANTHER" id="PTHR13132:SF29">
    <property type="entry name" value="ALPHA-(1,6)-FUCOSYLTRANSFERASE"/>
    <property type="match status" value="1"/>
</dbReference>
<dbReference type="Proteomes" id="UP000198406">
    <property type="component" value="Unassembled WGS sequence"/>
</dbReference>
<evidence type="ECO:0000313" key="2">
    <source>
        <dbReference type="Proteomes" id="UP000198406"/>
    </source>
</evidence>
<evidence type="ECO:0000313" key="1">
    <source>
        <dbReference type="EMBL" id="GAX27463.1"/>
    </source>
</evidence>
<proteinExistence type="predicted"/>
<dbReference type="EMBL" id="BDSP01000257">
    <property type="protein sequence ID" value="GAX27463.1"/>
    <property type="molecule type" value="Genomic_DNA"/>
</dbReference>
<protein>
    <submittedName>
        <fullName evidence="1">Uncharacterized protein</fullName>
    </submittedName>
</protein>
<dbReference type="GO" id="GO:0006487">
    <property type="term" value="P:protein N-linked glycosylation"/>
    <property type="evidence" value="ECO:0007669"/>
    <property type="project" value="TreeGrafter"/>
</dbReference>
<dbReference type="GO" id="GO:0046921">
    <property type="term" value="F:alpha-(1-&gt;6)-fucosyltransferase activity"/>
    <property type="evidence" value="ECO:0007669"/>
    <property type="project" value="TreeGrafter"/>
</dbReference>
<keyword evidence="2" id="KW-1185">Reference proteome</keyword>
<dbReference type="InParanoid" id="A0A1Z5KMB0"/>
<reference evidence="1 2" key="1">
    <citation type="journal article" date="2015" name="Plant Cell">
        <title>Oil accumulation by the oleaginous diatom Fistulifera solaris as revealed by the genome and transcriptome.</title>
        <authorList>
            <person name="Tanaka T."/>
            <person name="Maeda Y."/>
            <person name="Veluchamy A."/>
            <person name="Tanaka M."/>
            <person name="Abida H."/>
            <person name="Marechal E."/>
            <person name="Bowler C."/>
            <person name="Muto M."/>
            <person name="Sunaga Y."/>
            <person name="Tanaka M."/>
            <person name="Yoshino T."/>
            <person name="Taniguchi T."/>
            <person name="Fukuda Y."/>
            <person name="Nemoto M."/>
            <person name="Matsumoto M."/>
            <person name="Wong P.S."/>
            <person name="Aburatani S."/>
            <person name="Fujibuchi W."/>
        </authorList>
    </citation>
    <scope>NUCLEOTIDE SEQUENCE [LARGE SCALE GENOMIC DNA]</scope>
    <source>
        <strain evidence="1 2">JPCC DA0580</strain>
    </source>
</reference>
<dbReference type="AlphaFoldDB" id="A0A1Z5KMB0"/>
<sequence>MLCHYTVKVGATVFDLGHAKEQKIYSNRPDCIVADAAADLALFGAHSFQLYSHQHNCTLSSANFWFRNRFGLGSDLHVWSQAVCNAMQHQVRIRTIGPWIWQSRGDCAIRASDSSNKDDSFSSPMACYFPLAEPACSLPAAMNQSPLSSTTLNLTKDRGVLLDNACRDFREQHNVTVSAWRVAAMEYLFSRLSSPLQREANRQLHLVFPNGVVPPDLITVHIRWGDKEDEMKLVPMSVYIRAVVDLAKDLQQVHVYLSTTDPSAVYEFVSQSPKEWKIYVDAYFQEYYKQQLSSDSNQYNQNPHLSLQHDGKPGFMALASLLVALEANAFVLTTASNWSRLLNELRQSILDPACDHCTRMTDLRPGEW</sequence>
<comment type="caution">
    <text evidence="1">The sequence shown here is derived from an EMBL/GenBank/DDBJ whole genome shotgun (WGS) entry which is preliminary data.</text>
</comment>
<organism evidence="1 2">
    <name type="scientific">Fistulifera solaris</name>
    <name type="common">Oleaginous diatom</name>
    <dbReference type="NCBI Taxonomy" id="1519565"/>
    <lineage>
        <taxon>Eukaryota</taxon>
        <taxon>Sar</taxon>
        <taxon>Stramenopiles</taxon>
        <taxon>Ochrophyta</taxon>
        <taxon>Bacillariophyta</taxon>
        <taxon>Bacillariophyceae</taxon>
        <taxon>Bacillariophycidae</taxon>
        <taxon>Naviculales</taxon>
        <taxon>Naviculaceae</taxon>
        <taxon>Fistulifera</taxon>
    </lineage>
</organism>